<evidence type="ECO:0000259" key="1">
    <source>
        <dbReference type="Pfam" id="PF07993"/>
    </source>
</evidence>
<sequence>MNLLTGATGLVGAHLLAQLILNKEKIRALFRTENKKNQAISVILKYDITSQQIEDTVEWFQCDILDIPKLESAFESVTHVYHCAGFISNSPSDYKMMRKVNIEGTANVVNLSIDFPIQKFCHVSSIAALGKPNVGDEVTEETTIAEDQKKPSAYEISKYGAEMEVWRASQEGLSVVIVNPGIILGDGFYDSGSGTLLAKLKNGLKIYPPKITGFVGVYDVSKIMVQLMNSPVVNQRYILVSENLSFKEVGESFARLYNKSTPKTRLKPWMLYIAWFFEVLRSFFTSYKRQLTLEVIPSLFKDSFYSSDKIKKELQYTFETLEVYAHKIYKRS</sequence>
<protein>
    <submittedName>
        <fullName evidence="2">NAD-dependent epimerase/dehydratase family protein</fullName>
    </submittedName>
</protein>
<dbReference type="Pfam" id="PF07993">
    <property type="entry name" value="NAD_binding_4"/>
    <property type="match status" value="1"/>
</dbReference>
<dbReference type="InterPro" id="IPR013120">
    <property type="entry name" value="FAR_NAD-bd"/>
</dbReference>
<dbReference type="RefSeq" id="WP_224453448.1">
    <property type="nucleotide sequence ID" value="NZ_BAAAGG010000005.1"/>
</dbReference>
<dbReference type="EMBL" id="BAAAGG010000005">
    <property type="protein sequence ID" value="GAA0754968.1"/>
    <property type="molecule type" value="Genomic_DNA"/>
</dbReference>
<dbReference type="SUPFAM" id="SSF51735">
    <property type="entry name" value="NAD(P)-binding Rossmann-fold domains"/>
    <property type="match status" value="1"/>
</dbReference>
<organism evidence="2 3">
    <name type="scientific">Psychroflexus lacisalsi</name>
    <dbReference type="NCBI Taxonomy" id="503928"/>
    <lineage>
        <taxon>Bacteria</taxon>
        <taxon>Pseudomonadati</taxon>
        <taxon>Bacteroidota</taxon>
        <taxon>Flavobacteriia</taxon>
        <taxon>Flavobacteriales</taxon>
        <taxon>Flavobacteriaceae</taxon>
        <taxon>Psychroflexus</taxon>
    </lineage>
</organism>
<evidence type="ECO:0000313" key="2">
    <source>
        <dbReference type="EMBL" id="GAA0754968.1"/>
    </source>
</evidence>
<dbReference type="Proteomes" id="UP001500185">
    <property type="component" value="Unassembled WGS sequence"/>
</dbReference>
<dbReference type="InterPro" id="IPR051783">
    <property type="entry name" value="NAD(P)-dependent_oxidoreduct"/>
</dbReference>
<dbReference type="PANTHER" id="PTHR48079">
    <property type="entry name" value="PROTEIN YEEZ"/>
    <property type="match status" value="1"/>
</dbReference>
<dbReference type="Gene3D" id="3.40.50.720">
    <property type="entry name" value="NAD(P)-binding Rossmann-like Domain"/>
    <property type="match status" value="1"/>
</dbReference>
<comment type="caution">
    <text evidence="2">The sequence shown here is derived from an EMBL/GenBank/DDBJ whole genome shotgun (WGS) entry which is preliminary data.</text>
</comment>
<dbReference type="PANTHER" id="PTHR48079:SF6">
    <property type="entry name" value="NAD(P)-BINDING DOMAIN-CONTAINING PROTEIN-RELATED"/>
    <property type="match status" value="1"/>
</dbReference>
<dbReference type="InterPro" id="IPR036291">
    <property type="entry name" value="NAD(P)-bd_dom_sf"/>
</dbReference>
<gene>
    <name evidence="2" type="ORF">GCM10009433_09040</name>
</gene>
<evidence type="ECO:0000313" key="3">
    <source>
        <dbReference type="Proteomes" id="UP001500185"/>
    </source>
</evidence>
<keyword evidence="3" id="KW-1185">Reference proteome</keyword>
<proteinExistence type="predicted"/>
<name>A0ABN1K4Z3_9FLAO</name>
<feature type="domain" description="Thioester reductase (TE)" evidence="1">
    <location>
        <begin position="4"/>
        <end position="194"/>
    </location>
</feature>
<accession>A0ABN1K4Z3</accession>
<reference evidence="2 3" key="1">
    <citation type="journal article" date="2019" name="Int. J. Syst. Evol. Microbiol.">
        <title>The Global Catalogue of Microorganisms (GCM) 10K type strain sequencing project: providing services to taxonomists for standard genome sequencing and annotation.</title>
        <authorList>
            <consortium name="The Broad Institute Genomics Platform"/>
            <consortium name="The Broad Institute Genome Sequencing Center for Infectious Disease"/>
            <person name="Wu L."/>
            <person name="Ma J."/>
        </authorList>
    </citation>
    <scope>NUCLEOTIDE SEQUENCE [LARGE SCALE GENOMIC DNA]</scope>
    <source>
        <strain evidence="2 3">JCM 16231</strain>
    </source>
</reference>